<dbReference type="Gene3D" id="3.50.50.60">
    <property type="entry name" value="FAD/NAD(P)-binding domain"/>
    <property type="match status" value="1"/>
</dbReference>
<dbReference type="SUPFAM" id="SSF51905">
    <property type="entry name" value="FAD/NAD(P)-binding domain"/>
    <property type="match status" value="1"/>
</dbReference>
<evidence type="ECO:0000259" key="3">
    <source>
        <dbReference type="Pfam" id="PF01494"/>
    </source>
</evidence>
<keyword evidence="1" id="KW-0560">Oxidoreductase</keyword>
<dbReference type="PANTHER" id="PTHR13789:SF309">
    <property type="entry name" value="PUTATIVE (AFU_ORTHOLOGUE AFUA_6G14510)-RELATED"/>
    <property type="match status" value="1"/>
</dbReference>
<name>A0ABS6HME8_MYCGD</name>
<sequence length="365" mass="39042">MRVGVVGGGFAGLSAAIALRQDGHEVTVFERSSGPVVGGGAISLAPNALRCLSVLGVRGRVITEPWSRMPATVRTAGGRVLVRRTLAQLTGGDQYATVPRSQLLTWLTERLPPDCVHYSSCVTNVDVDGVLAVGSAERRFDLVIGADGTRGVVRKKLWPDASPPRSTGIAGWAWTVDRELATGFGPIWGRTTDFGILPLADGRTYVYGGTRDTDSRLHDYRHWPAPLPMLIDAADPDHMTTPEIFEAPPPRHLVRGKVALIGDAAHTMRPTFGQGAALAMEDGITLARCGPGGLAKRRLRTLTMYTASKYGSHFATPRVRVAEQARNLVLTISPDFLFGLMAGSVSHWRPPAGWSNPPGFAQGGP</sequence>
<dbReference type="InterPro" id="IPR036188">
    <property type="entry name" value="FAD/NAD-bd_sf"/>
</dbReference>
<evidence type="ECO:0000313" key="4">
    <source>
        <dbReference type="EMBL" id="MBU8823829.1"/>
    </source>
</evidence>
<dbReference type="PANTHER" id="PTHR13789">
    <property type="entry name" value="MONOOXYGENASE"/>
    <property type="match status" value="1"/>
</dbReference>
<dbReference type="PRINTS" id="PR00420">
    <property type="entry name" value="RNGMNOXGNASE"/>
</dbReference>
<gene>
    <name evidence="4" type="ORF">KL859_13230</name>
</gene>
<dbReference type="Proteomes" id="UP000696413">
    <property type="component" value="Unassembled WGS sequence"/>
</dbReference>
<dbReference type="EMBL" id="JAHBOM010000009">
    <property type="protein sequence ID" value="MBU8823829.1"/>
    <property type="molecule type" value="Genomic_DNA"/>
</dbReference>
<accession>A0ABS6HME8</accession>
<comment type="caution">
    <text evidence="4">The sequence shown here is derived from an EMBL/GenBank/DDBJ whole genome shotgun (WGS) entry which is preliminary data.</text>
</comment>
<evidence type="ECO:0000256" key="1">
    <source>
        <dbReference type="ARBA" id="ARBA00023002"/>
    </source>
</evidence>
<keyword evidence="5" id="KW-1185">Reference proteome</keyword>
<dbReference type="GO" id="GO:0004497">
    <property type="term" value="F:monooxygenase activity"/>
    <property type="evidence" value="ECO:0007669"/>
    <property type="project" value="UniProtKB-KW"/>
</dbReference>
<protein>
    <submittedName>
        <fullName evidence="4">FAD-dependent monooxygenase</fullName>
    </submittedName>
</protein>
<dbReference type="Pfam" id="PF01494">
    <property type="entry name" value="FAD_binding_3"/>
    <property type="match status" value="1"/>
</dbReference>
<evidence type="ECO:0000256" key="2">
    <source>
        <dbReference type="ARBA" id="ARBA00023033"/>
    </source>
</evidence>
<organism evidence="4 5">
    <name type="scientific">Mycolicibacterium goodii</name>
    <name type="common">Mycobacterium goodii</name>
    <dbReference type="NCBI Taxonomy" id="134601"/>
    <lineage>
        <taxon>Bacteria</taxon>
        <taxon>Bacillati</taxon>
        <taxon>Actinomycetota</taxon>
        <taxon>Actinomycetes</taxon>
        <taxon>Mycobacteriales</taxon>
        <taxon>Mycobacteriaceae</taxon>
        <taxon>Mycolicibacterium</taxon>
    </lineage>
</organism>
<proteinExistence type="predicted"/>
<feature type="domain" description="FAD-binding" evidence="3">
    <location>
        <begin position="2"/>
        <end position="287"/>
    </location>
</feature>
<dbReference type="RefSeq" id="WP_073679835.1">
    <property type="nucleotide sequence ID" value="NZ_JAHBOL010000007.1"/>
</dbReference>
<reference evidence="4 5" key="1">
    <citation type="submission" date="2021-05" db="EMBL/GenBank/DDBJ databases">
        <title>Draft Genome Sequences of Clinical Respiratory Isolates of Mycobacterium goodii Recovered in Ireland.</title>
        <authorList>
            <person name="Flanagan P.R."/>
            <person name="Mok S."/>
            <person name="Roycroft E."/>
            <person name="Rogers T.R."/>
            <person name="Fitzgibbon M."/>
        </authorList>
    </citation>
    <scope>NUCLEOTIDE SEQUENCE [LARGE SCALE GENOMIC DNA]</scope>
    <source>
        <strain evidence="4 5">14IE55</strain>
    </source>
</reference>
<keyword evidence="2 4" id="KW-0503">Monooxygenase</keyword>
<evidence type="ECO:0000313" key="5">
    <source>
        <dbReference type="Proteomes" id="UP000696413"/>
    </source>
</evidence>
<dbReference type="InterPro" id="IPR050493">
    <property type="entry name" value="FAD-dep_Monooxygenase_BioMet"/>
</dbReference>
<dbReference type="InterPro" id="IPR002938">
    <property type="entry name" value="FAD-bd"/>
</dbReference>